<dbReference type="InterPro" id="IPR046184">
    <property type="entry name" value="DUF6212"/>
</dbReference>
<evidence type="ECO:0000313" key="1">
    <source>
        <dbReference type="EMBL" id="QUS36183.1"/>
    </source>
</evidence>
<evidence type="ECO:0000313" key="2">
    <source>
        <dbReference type="Proteomes" id="UP000679284"/>
    </source>
</evidence>
<dbReference type="RefSeq" id="WP_211783403.1">
    <property type="nucleotide sequence ID" value="NZ_CP047289.1"/>
</dbReference>
<dbReference type="Pfam" id="PF19717">
    <property type="entry name" value="DUF6212"/>
    <property type="match status" value="1"/>
</dbReference>
<dbReference type="EMBL" id="CP047289">
    <property type="protein sequence ID" value="QUS36183.1"/>
    <property type="molecule type" value="Genomic_DNA"/>
</dbReference>
<gene>
    <name evidence="1" type="ORF">GR316_07815</name>
</gene>
<protein>
    <submittedName>
        <fullName evidence="1">Uncharacterized protein</fullName>
    </submittedName>
</protein>
<keyword evidence="2" id="KW-1185">Reference proteome</keyword>
<dbReference type="Proteomes" id="UP000679284">
    <property type="component" value="Chromosome"/>
</dbReference>
<name>A0A8J8MTX9_9RHOB</name>
<dbReference type="KEGG" id="fap:GR316_07815"/>
<dbReference type="AlphaFoldDB" id="A0A8J8MTX9"/>
<reference evidence="1" key="1">
    <citation type="submission" date="2020-01" db="EMBL/GenBank/DDBJ databases">
        <authorList>
            <person name="Yang Y."/>
            <person name="Kwon Y.M."/>
        </authorList>
    </citation>
    <scope>NUCLEOTIDE SEQUENCE</scope>
    <source>
        <strain evidence="1">PG104</strain>
    </source>
</reference>
<organism evidence="1 2">
    <name type="scientific">Falsirhodobacter algicola</name>
    <dbReference type="NCBI Taxonomy" id="2692330"/>
    <lineage>
        <taxon>Bacteria</taxon>
        <taxon>Pseudomonadati</taxon>
        <taxon>Pseudomonadota</taxon>
        <taxon>Alphaproteobacteria</taxon>
        <taxon>Rhodobacterales</taxon>
        <taxon>Paracoccaceae</taxon>
        <taxon>Falsirhodobacter</taxon>
    </lineage>
</organism>
<proteinExistence type="predicted"/>
<sequence length="466" mass="49939">MTGPLAAPFSSLIVAPDDLAAAQALALPVALIVAEDEGGETTFRAANTPLSAEDAMLRALGVLPLSASGRDCLTRVQALWRARFDLPLAEAVATDRAELLSWVIVRLDDGQRQGAARATRLMRELSVLRQQHDTTQTCFRDLEDFVHHNGPQPRTLAMTLSPLSGQRPIPLMGGEELIQRLPGRSSGLSDIALHLAEVPARPGGVLTLSLQSPDTHDTLAIWSVPAARLQRGWLRFALDRALGPDPVGLMIAVGYQGEGHIALSVALHHPDPRFHGRLRDRRLETIPALRLWRWVAGVSAPVAVDAVLPVGGQSRLRRVDPAHLMTALDLGTFAPLPPVEGGEALLVHVLPDTAACGLLTGAALPGMSHAFAGIQTRHPDAPPVEYRMCLAPARLRPRSPGRLPEIAPGHCSGWVCLAPQEAGQLHILPPAPLEEAHDIYLMTRLPAGQTSNAFGWSTFADIGLLH</sequence>
<accession>A0A8J8MTX9</accession>